<gene>
    <name evidence="6" type="ORF">MNBD_ALPHA03-1402</name>
</gene>
<organism evidence="6">
    <name type="scientific">hydrothermal vent metagenome</name>
    <dbReference type="NCBI Taxonomy" id="652676"/>
    <lineage>
        <taxon>unclassified sequences</taxon>
        <taxon>metagenomes</taxon>
        <taxon>ecological metagenomes</taxon>
    </lineage>
</organism>
<dbReference type="NCBIfam" id="NF003465">
    <property type="entry name" value="PRK05089.1"/>
    <property type="match status" value="1"/>
</dbReference>
<evidence type="ECO:0000256" key="1">
    <source>
        <dbReference type="ARBA" id="ARBA00004007"/>
    </source>
</evidence>
<keyword evidence="5" id="KW-0472">Membrane</keyword>
<dbReference type="PIRSF" id="PIRSF005413">
    <property type="entry name" value="COX11"/>
    <property type="match status" value="1"/>
</dbReference>
<protein>
    <submittedName>
        <fullName evidence="6">Cytochrome oxidase biogenesis protein Cox11-CtaG, copper delivery to Cox1</fullName>
    </submittedName>
</protein>
<dbReference type="PANTHER" id="PTHR21320">
    <property type="entry name" value="CYTOCHROME C OXIDASE ASSEMBLY PROTEIN COX11-RELATED"/>
    <property type="match status" value="1"/>
</dbReference>
<dbReference type="FunFam" id="2.60.370.10:FF:000001">
    <property type="entry name" value="COX11 cytochrome c oxidase assembly homolog"/>
    <property type="match status" value="1"/>
</dbReference>
<reference evidence="6" key="1">
    <citation type="submission" date="2018-06" db="EMBL/GenBank/DDBJ databases">
        <authorList>
            <person name="Zhirakovskaya E."/>
        </authorList>
    </citation>
    <scope>NUCLEOTIDE SEQUENCE</scope>
</reference>
<dbReference type="GO" id="GO:0005507">
    <property type="term" value="F:copper ion binding"/>
    <property type="evidence" value="ECO:0007669"/>
    <property type="project" value="InterPro"/>
</dbReference>
<evidence type="ECO:0000256" key="5">
    <source>
        <dbReference type="ARBA" id="ARBA00023136"/>
    </source>
</evidence>
<accession>A0A3B1ATE7</accession>
<dbReference type="PANTHER" id="PTHR21320:SF3">
    <property type="entry name" value="CYTOCHROME C OXIDASE ASSEMBLY PROTEIN COX11, MITOCHONDRIAL-RELATED"/>
    <property type="match status" value="1"/>
</dbReference>
<comment type="subcellular location">
    <subcellularLocation>
        <location evidence="2">Membrane</location>
        <topology evidence="2">Single-pass membrane protein</topology>
    </subcellularLocation>
</comment>
<evidence type="ECO:0000313" key="6">
    <source>
        <dbReference type="EMBL" id="VAX03113.1"/>
    </source>
</evidence>
<evidence type="ECO:0000256" key="3">
    <source>
        <dbReference type="ARBA" id="ARBA00022692"/>
    </source>
</evidence>
<name>A0A3B1ATE7_9ZZZZ</name>
<dbReference type="HAMAP" id="MF_00155">
    <property type="entry name" value="CtaG"/>
    <property type="match status" value="1"/>
</dbReference>
<dbReference type="GO" id="GO:0016020">
    <property type="term" value="C:membrane"/>
    <property type="evidence" value="ECO:0007669"/>
    <property type="project" value="UniProtKB-SubCell"/>
</dbReference>
<comment type="function">
    <text evidence="1">Exerts its effect at some terminal stage of cytochrome c oxidase synthesis, probably by being involved in the insertion of the copper B into subunit I.</text>
</comment>
<dbReference type="Gene3D" id="2.60.370.10">
    <property type="entry name" value="Ctag/Cox11"/>
    <property type="match status" value="1"/>
</dbReference>
<dbReference type="GO" id="GO:0005739">
    <property type="term" value="C:mitochondrion"/>
    <property type="evidence" value="ECO:0007669"/>
    <property type="project" value="UniProtKB-ARBA"/>
</dbReference>
<dbReference type="InterPro" id="IPR007533">
    <property type="entry name" value="Cyt_c_oxidase_assmbl_CtaG"/>
</dbReference>
<dbReference type="Pfam" id="PF04442">
    <property type="entry name" value="CtaG_Cox11"/>
    <property type="match status" value="1"/>
</dbReference>
<dbReference type="EMBL" id="UOFW01000038">
    <property type="protein sequence ID" value="VAX03113.1"/>
    <property type="molecule type" value="Genomic_DNA"/>
</dbReference>
<keyword evidence="3" id="KW-0812">Transmembrane</keyword>
<dbReference type="SUPFAM" id="SSF110111">
    <property type="entry name" value="Ctag/Cox11"/>
    <property type="match status" value="1"/>
</dbReference>
<evidence type="ECO:0000256" key="4">
    <source>
        <dbReference type="ARBA" id="ARBA00022989"/>
    </source>
</evidence>
<evidence type="ECO:0000256" key="2">
    <source>
        <dbReference type="ARBA" id="ARBA00004167"/>
    </source>
</evidence>
<proteinExistence type="inferred from homology"/>
<keyword evidence="4" id="KW-1133">Transmembrane helix</keyword>
<dbReference type="AlphaFoldDB" id="A0A3B1ATE7"/>
<sequence>MTAYVPPHTASNKKTAIILLGVLAAMFALVAASVPLYKLFCQVTGFGGTTQQAEASNGNILMRDMTVRFNSDVNRKLPWYFKPVQRSVKVKIGEEALVFYKAINNSTETITGTATFNVTPFKAGIYFSKIECFCFTEQTLAPGEEVDMPITFFIDPEIVNDKNLKEVKEITLSYTFFKAPEN</sequence>
<dbReference type="InterPro" id="IPR023471">
    <property type="entry name" value="CtaG/Cox11_dom_sf"/>
</dbReference>